<dbReference type="CDD" id="cd00338">
    <property type="entry name" value="Ser_Recombinase"/>
    <property type="match status" value="1"/>
</dbReference>
<dbReference type="PANTHER" id="PTHR30461:SF23">
    <property type="entry name" value="DNA RECOMBINASE-RELATED"/>
    <property type="match status" value="1"/>
</dbReference>
<dbReference type="Pfam" id="PF07508">
    <property type="entry name" value="Recombinase"/>
    <property type="match status" value="1"/>
</dbReference>
<dbReference type="RefSeq" id="WP_093095806.1">
    <property type="nucleotide sequence ID" value="NZ_FNGK01000001.1"/>
</dbReference>
<dbReference type="Gene3D" id="3.40.50.1390">
    <property type="entry name" value="Resolvase, N-terminal catalytic domain"/>
    <property type="match status" value="1"/>
</dbReference>
<evidence type="ECO:0000256" key="1">
    <source>
        <dbReference type="SAM" id="Coils"/>
    </source>
</evidence>
<dbReference type="AlphaFoldDB" id="A0AAJ4XAP2"/>
<organism evidence="3 4">
    <name type="scientific">Sphingobacterium mizutaii</name>
    <dbReference type="NCBI Taxonomy" id="1010"/>
    <lineage>
        <taxon>Bacteria</taxon>
        <taxon>Pseudomonadati</taxon>
        <taxon>Bacteroidota</taxon>
        <taxon>Sphingobacteriia</taxon>
        <taxon>Sphingobacteriales</taxon>
        <taxon>Sphingobacteriaceae</taxon>
        <taxon>Sphingobacterium</taxon>
    </lineage>
</organism>
<dbReference type="KEGG" id="smiz:4412673_01752"/>
<dbReference type="InterPro" id="IPR038109">
    <property type="entry name" value="DNA_bind_recomb_sf"/>
</dbReference>
<evidence type="ECO:0000313" key="3">
    <source>
        <dbReference type="EMBL" id="SNV49321.1"/>
    </source>
</evidence>
<keyword evidence="1" id="KW-0175">Coiled coil</keyword>
<feature type="domain" description="Recombinase" evidence="2">
    <location>
        <begin position="163"/>
        <end position="273"/>
    </location>
</feature>
<evidence type="ECO:0000259" key="2">
    <source>
        <dbReference type="PROSITE" id="PS51737"/>
    </source>
</evidence>
<gene>
    <name evidence="3" type="ORF">SAMEA4412673_01752</name>
</gene>
<dbReference type="Gene3D" id="3.90.1750.20">
    <property type="entry name" value="Putative Large Serine Recombinase, Chain B, Domain 2"/>
    <property type="match status" value="1"/>
</dbReference>
<sequence length="519" mass="60009">MKKGIRYLRFSNYDQSRHSIERQDFITSQWTTSADVEIIDTFRDEGYSAKTLDRPDVKALFSFIKKNHREIDYLIVSELTRFSRITGDAINMVMKIQKEYGIKIVSAGRGMVYDVTDHSSYFMMGLEFLLGDSENIKRQNDINWGIYSAKAIKGKYIHGGAAPYGYVKVRSEREMKLVIEEEEAQIIRNIYDLFLKDVPIYKIQEIAISQGFPHTGNSSIHRILKNPLYSGYQKVKAWKTNPGGMFPVKNAEPIIDQYSWSRAQEKFRKEERTVVTLHEDIPLRGLLQCHCGRYMTGAASRGKTGQYYYYYRCRLTSKHNNISAIKAHEKLLDILRLISLPEDLIQDVRTLATELLNHQVKVEKQRKENRNKELAAAEKSLRSVEEKWINNSINQETYSRWHSDLTQKIQSLKLNDFDLGKDKERLKKILNSELNKLSDLSKLYESSNVIDKRTLLSRVFNLGLIIDNGSYRTLEINPLFNRNLQKMSELNLLKVTKKGIEMSSIPSGGAGGIRIFDIS</sequence>
<feature type="coiled-coil region" evidence="1">
    <location>
        <begin position="357"/>
        <end position="387"/>
    </location>
</feature>
<dbReference type="InterPro" id="IPR006119">
    <property type="entry name" value="Resolv_N"/>
</dbReference>
<dbReference type="Proteomes" id="UP000215355">
    <property type="component" value="Chromosome 1"/>
</dbReference>
<dbReference type="SMART" id="SM00857">
    <property type="entry name" value="Resolvase"/>
    <property type="match status" value="1"/>
</dbReference>
<dbReference type="PANTHER" id="PTHR30461">
    <property type="entry name" value="DNA-INVERTASE FROM LAMBDOID PROPHAGE"/>
    <property type="match status" value="1"/>
</dbReference>
<accession>A0AAJ4XAP2</accession>
<dbReference type="PROSITE" id="PS51737">
    <property type="entry name" value="RECOMBINASE_DNA_BIND"/>
    <property type="match status" value="1"/>
</dbReference>
<name>A0AAJ4XAP2_9SPHI</name>
<dbReference type="Pfam" id="PF00239">
    <property type="entry name" value="Resolvase"/>
    <property type="match status" value="1"/>
</dbReference>
<protein>
    <submittedName>
        <fullName evidence="3">Resolvase, N terminal domain</fullName>
    </submittedName>
</protein>
<dbReference type="InterPro" id="IPR036162">
    <property type="entry name" value="Resolvase-like_N_sf"/>
</dbReference>
<reference evidence="3 4" key="1">
    <citation type="submission" date="2017-06" db="EMBL/GenBank/DDBJ databases">
        <authorList>
            <consortium name="Pathogen Informatics"/>
        </authorList>
    </citation>
    <scope>NUCLEOTIDE SEQUENCE [LARGE SCALE GENOMIC DNA]</scope>
    <source>
        <strain evidence="3 4">NCTC12149</strain>
    </source>
</reference>
<dbReference type="InterPro" id="IPR050639">
    <property type="entry name" value="SSR_resolvase"/>
</dbReference>
<evidence type="ECO:0000313" key="4">
    <source>
        <dbReference type="Proteomes" id="UP000215355"/>
    </source>
</evidence>
<dbReference type="EMBL" id="LT906468">
    <property type="protein sequence ID" value="SNV49321.1"/>
    <property type="molecule type" value="Genomic_DNA"/>
</dbReference>
<dbReference type="SUPFAM" id="SSF53041">
    <property type="entry name" value="Resolvase-like"/>
    <property type="match status" value="1"/>
</dbReference>
<dbReference type="InterPro" id="IPR011109">
    <property type="entry name" value="DNA_bind_recombinase_dom"/>
</dbReference>
<dbReference type="GO" id="GO:0003677">
    <property type="term" value="F:DNA binding"/>
    <property type="evidence" value="ECO:0007669"/>
    <property type="project" value="InterPro"/>
</dbReference>
<proteinExistence type="predicted"/>
<dbReference type="GO" id="GO:0000150">
    <property type="term" value="F:DNA strand exchange activity"/>
    <property type="evidence" value="ECO:0007669"/>
    <property type="project" value="InterPro"/>
</dbReference>